<evidence type="ECO:0000256" key="1">
    <source>
        <dbReference type="ARBA" id="ARBA00022801"/>
    </source>
</evidence>
<dbReference type="PANTHER" id="PTHR43329">
    <property type="entry name" value="EPOXIDE HYDROLASE"/>
    <property type="match status" value="1"/>
</dbReference>
<dbReference type="Proteomes" id="UP001230908">
    <property type="component" value="Unassembled WGS sequence"/>
</dbReference>
<gene>
    <name evidence="3" type="ORF">RB614_33640</name>
</gene>
<evidence type="ECO:0000313" key="3">
    <source>
        <dbReference type="EMBL" id="MDQ7909478.1"/>
    </source>
</evidence>
<sequence>MFEGFEEFTVPVSGTSIHGVKGGSGPPVLLLHGIPETHLMWHAVAPALAEDHTVVATDLRGYGASGKPPSAAGHGPYAMRAIAADQVEAMGALGFERFAVVGHDRGARCAYRLALDNPGVASHLAVLDIVPTGDAFARADGEFSHAYWVWSFLSAPEPVPERLIGAAPHVLVDYMLDTWTARPGVFSDEVRAAYVEPFTDPGTVHAICEEYRAASTLGVADDEADRGKRRVECPTLVLWGAEGMVARLYDPLAIWSAWAPDLDGAPVDAGHFLPEEAPEETLRHLRALLSRRPH</sequence>
<dbReference type="Pfam" id="PF00561">
    <property type="entry name" value="Abhydrolase_1"/>
    <property type="match status" value="1"/>
</dbReference>
<dbReference type="SUPFAM" id="SSF53474">
    <property type="entry name" value="alpha/beta-Hydrolases"/>
    <property type="match status" value="1"/>
</dbReference>
<comment type="caution">
    <text evidence="3">The sequence shown here is derived from an EMBL/GenBank/DDBJ whole genome shotgun (WGS) entry which is preliminary data.</text>
</comment>
<dbReference type="GO" id="GO:0016787">
    <property type="term" value="F:hydrolase activity"/>
    <property type="evidence" value="ECO:0007669"/>
    <property type="project" value="UniProtKB-KW"/>
</dbReference>
<dbReference type="EMBL" id="JAVHUY010000042">
    <property type="protein sequence ID" value="MDQ7909478.1"/>
    <property type="molecule type" value="Genomic_DNA"/>
</dbReference>
<reference evidence="3 4" key="1">
    <citation type="submission" date="2023-08" db="EMBL/GenBank/DDBJ databases">
        <title>Phytohabitans sansha sp. nov., isolated from marine sediment.</title>
        <authorList>
            <person name="Zhao Y."/>
            <person name="Yi K."/>
        </authorList>
    </citation>
    <scope>NUCLEOTIDE SEQUENCE [LARGE SCALE GENOMIC DNA]</scope>
    <source>
        <strain evidence="3 4">ZYX-F-186</strain>
    </source>
</reference>
<proteinExistence type="predicted"/>
<dbReference type="InterPro" id="IPR000639">
    <property type="entry name" value="Epox_hydrolase-like"/>
</dbReference>
<feature type="domain" description="AB hydrolase-1" evidence="2">
    <location>
        <begin position="26"/>
        <end position="278"/>
    </location>
</feature>
<dbReference type="InterPro" id="IPR029058">
    <property type="entry name" value="AB_hydrolase_fold"/>
</dbReference>
<keyword evidence="1 3" id="KW-0378">Hydrolase</keyword>
<dbReference type="InterPro" id="IPR000073">
    <property type="entry name" value="AB_hydrolase_1"/>
</dbReference>
<evidence type="ECO:0000313" key="4">
    <source>
        <dbReference type="Proteomes" id="UP001230908"/>
    </source>
</evidence>
<evidence type="ECO:0000259" key="2">
    <source>
        <dbReference type="Pfam" id="PF00561"/>
    </source>
</evidence>
<organism evidence="3 4">
    <name type="scientific">Phytohabitans maris</name>
    <dbReference type="NCBI Taxonomy" id="3071409"/>
    <lineage>
        <taxon>Bacteria</taxon>
        <taxon>Bacillati</taxon>
        <taxon>Actinomycetota</taxon>
        <taxon>Actinomycetes</taxon>
        <taxon>Micromonosporales</taxon>
        <taxon>Micromonosporaceae</taxon>
    </lineage>
</organism>
<name>A0ABU0ZR22_9ACTN</name>
<dbReference type="RefSeq" id="WP_308716738.1">
    <property type="nucleotide sequence ID" value="NZ_JAVHUY010000042.1"/>
</dbReference>
<dbReference type="PRINTS" id="PR00412">
    <property type="entry name" value="EPOXHYDRLASE"/>
</dbReference>
<accession>A0ABU0ZR22</accession>
<protein>
    <submittedName>
        <fullName evidence="3">Alpha/beta hydrolase</fullName>
    </submittedName>
</protein>
<keyword evidence="4" id="KW-1185">Reference proteome</keyword>
<dbReference type="Gene3D" id="3.40.50.1820">
    <property type="entry name" value="alpha/beta hydrolase"/>
    <property type="match status" value="1"/>
</dbReference>